<dbReference type="GO" id="GO:0030170">
    <property type="term" value="F:pyridoxal phosphate binding"/>
    <property type="evidence" value="ECO:0007669"/>
    <property type="project" value="UniProtKB-UniRule"/>
</dbReference>
<evidence type="ECO:0000256" key="13">
    <source>
        <dbReference type="ARBA" id="ARBA00032773"/>
    </source>
</evidence>
<dbReference type="AlphaFoldDB" id="A0AAE4VMB3"/>
<comment type="subunit">
    <text evidence="4">Homodimer.</text>
</comment>
<comment type="similarity">
    <text evidence="3 15">Belongs to the class-II pyridoxal-phosphate-dependent aminotransferase family.</text>
</comment>
<evidence type="ECO:0000256" key="12">
    <source>
        <dbReference type="ARBA" id="ARBA00031945"/>
    </source>
</evidence>
<gene>
    <name evidence="18" type="ORF">Lyticum_00777</name>
</gene>
<evidence type="ECO:0000313" key="18">
    <source>
        <dbReference type="EMBL" id="MDZ5761591.1"/>
    </source>
</evidence>
<dbReference type="InterPro" id="IPR015422">
    <property type="entry name" value="PyrdxlP-dep_Trfase_small"/>
</dbReference>
<dbReference type="Pfam" id="PF00155">
    <property type="entry name" value="Aminotran_1_2"/>
    <property type="match status" value="1"/>
</dbReference>
<dbReference type="EMBL" id="JARGYU010000003">
    <property type="protein sequence ID" value="MDZ5761591.1"/>
    <property type="molecule type" value="Genomic_DNA"/>
</dbReference>
<evidence type="ECO:0000256" key="11">
    <source>
        <dbReference type="ARBA" id="ARBA00031691"/>
    </source>
</evidence>
<proteinExistence type="inferred from homology"/>
<dbReference type="InterPro" id="IPR050087">
    <property type="entry name" value="AON_synthase_class-II"/>
</dbReference>
<dbReference type="InterPro" id="IPR015424">
    <property type="entry name" value="PyrdxlP-dep_Trfase"/>
</dbReference>
<evidence type="ECO:0000256" key="14">
    <source>
        <dbReference type="ARBA" id="ARBA00047654"/>
    </source>
</evidence>
<evidence type="ECO:0000256" key="8">
    <source>
        <dbReference type="ARBA" id="ARBA00022898"/>
    </source>
</evidence>
<evidence type="ECO:0000256" key="5">
    <source>
        <dbReference type="ARBA" id="ARBA00013257"/>
    </source>
</evidence>
<keyword evidence="7 16" id="KW-0808">Transferase</keyword>
<evidence type="ECO:0000256" key="15">
    <source>
        <dbReference type="RuleBase" id="RU003693"/>
    </source>
</evidence>
<evidence type="ECO:0000313" key="19">
    <source>
        <dbReference type="Proteomes" id="UP001289135"/>
    </source>
</evidence>
<dbReference type="Proteomes" id="UP001289135">
    <property type="component" value="Unassembled WGS sequence"/>
</dbReference>
<dbReference type="PANTHER" id="PTHR13693:SF102">
    <property type="entry name" value="2-AMINO-3-KETOBUTYRATE COENZYME A LIGASE, MITOCHONDRIAL"/>
    <property type="match status" value="1"/>
</dbReference>
<reference evidence="18" key="1">
    <citation type="submission" date="2023-02" db="EMBL/GenBank/DDBJ databases">
        <title>Host association and intracellularity evolved multiple times independently in the Rickettsiales.</title>
        <authorList>
            <person name="Castelli M."/>
            <person name="Nardi T."/>
            <person name="Gammuto L."/>
            <person name="Bellinzona G."/>
            <person name="Sabaneyeva E."/>
            <person name="Potekhin A."/>
            <person name="Serra V."/>
            <person name="Petroni G."/>
            <person name="Sassera D."/>
        </authorList>
    </citation>
    <scope>NUCLEOTIDE SEQUENCE</scope>
    <source>
        <strain evidence="18">USBL-36I1</strain>
    </source>
</reference>
<keyword evidence="8 15" id="KW-0663">Pyridoxal phosphate</keyword>
<name>A0AAE4VMB3_9RICK</name>
<keyword evidence="9 16" id="KW-0350">Heme biosynthesis</keyword>
<evidence type="ECO:0000256" key="1">
    <source>
        <dbReference type="ARBA" id="ARBA00001933"/>
    </source>
</evidence>
<organism evidence="18 19">
    <name type="scientific">Lyticum sinuosum</name>
    <dbReference type="NCBI Taxonomy" id="1332059"/>
    <lineage>
        <taxon>Bacteria</taxon>
        <taxon>Pseudomonadati</taxon>
        <taxon>Pseudomonadota</taxon>
        <taxon>Alphaproteobacteria</taxon>
        <taxon>Rickettsiales</taxon>
        <taxon>Lyticum</taxon>
    </lineage>
</organism>
<evidence type="ECO:0000259" key="17">
    <source>
        <dbReference type="Pfam" id="PF00155"/>
    </source>
</evidence>
<dbReference type="InterPro" id="IPR015421">
    <property type="entry name" value="PyrdxlP-dep_Trfase_major"/>
</dbReference>
<dbReference type="GO" id="GO:0003870">
    <property type="term" value="F:5-aminolevulinate synthase activity"/>
    <property type="evidence" value="ECO:0007669"/>
    <property type="project" value="UniProtKB-EC"/>
</dbReference>
<dbReference type="GO" id="GO:0006782">
    <property type="term" value="P:protoporphyrinogen IX biosynthetic process"/>
    <property type="evidence" value="ECO:0007669"/>
    <property type="project" value="UniProtKB-UniRule"/>
</dbReference>
<dbReference type="EC" id="2.3.1.37" evidence="5 16"/>
<dbReference type="NCBIfam" id="TIGR01821">
    <property type="entry name" value="5aminolev_synth"/>
    <property type="match status" value="1"/>
</dbReference>
<protein>
    <recommendedName>
        <fullName evidence="6 16">5-aminolevulinate synthase</fullName>
        <ecNumber evidence="5 16">2.3.1.37</ecNumber>
    </recommendedName>
    <alternativeName>
        <fullName evidence="11 16">5-aminolevulinic acid synthase</fullName>
    </alternativeName>
    <alternativeName>
        <fullName evidence="12 16">Delta-ALA synthase</fullName>
    </alternativeName>
    <alternativeName>
        <fullName evidence="13 16">Delta-aminolevulinate synthase</fullName>
    </alternativeName>
</protein>
<sequence length="419" mass="46905">MHNSNSSFIKNNESKNIDENIYDKYFSDILSNIKNEKRYRKFTYLNYSGSTFPIATDSLTGNRLTIWCSNNYLGMAHNEDIISHHQKSIQKYGVGAGGTRNISGSSSSLFDLEFTLSKLYDKESAMVFTSGYIANQSTIEALGKIIPNAIIFSDEENHSSIIHGIRASKLPKHIFPHNDIIALQKYLSEYPINQPKIIICESIYSMTGTAAPLKDIVSIAKEHNAIIYLDEVHAVGLYGKNGSGLAEELGLTDQIDIIQGTLGKAYGLVGGYVVSTKNCIDTIMAVAHGFIFTTAIPPAIAETASFCIKKISNIDGQNLRIKHKENIKYLKKRMEDKKIPFIDNGYHIIPIIVGDSQKAEKISSILKSDYKIYIQHINYPTVPRGQERLRIIPTPLHTVDMIDKLCDALYKVLKLYKII</sequence>
<dbReference type="InterPro" id="IPR001917">
    <property type="entry name" value="Aminotrans_II_pyridoxalP_BS"/>
</dbReference>
<dbReference type="Gene3D" id="3.90.1150.10">
    <property type="entry name" value="Aspartate Aminotransferase, domain 1"/>
    <property type="match status" value="1"/>
</dbReference>
<evidence type="ECO:0000256" key="4">
    <source>
        <dbReference type="ARBA" id="ARBA00011738"/>
    </source>
</evidence>
<evidence type="ECO:0000256" key="6">
    <source>
        <dbReference type="ARBA" id="ARBA00017999"/>
    </source>
</evidence>
<comment type="pathway">
    <text evidence="2 16">Porphyrin-containing compound metabolism; protoporphyrin-IX biosynthesis; 5-aminolevulinate from glycine: step 1/1.</text>
</comment>
<keyword evidence="19" id="KW-1185">Reference proteome</keyword>
<dbReference type="RefSeq" id="WP_322499012.1">
    <property type="nucleotide sequence ID" value="NZ_JARGYU010000003.1"/>
</dbReference>
<comment type="cofactor">
    <cofactor evidence="1 15">
        <name>pyridoxal 5'-phosphate</name>
        <dbReference type="ChEBI" id="CHEBI:597326"/>
    </cofactor>
</comment>
<dbReference type="PROSITE" id="PS00599">
    <property type="entry name" value="AA_TRANSFER_CLASS_2"/>
    <property type="match status" value="1"/>
</dbReference>
<comment type="catalytic activity">
    <reaction evidence="14 16">
        <text>succinyl-CoA + glycine + H(+) = 5-aminolevulinate + CO2 + CoA</text>
        <dbReference type="Rhea" id="RHEA:12921"/>
        <dbReference type="ChEBI" id="CHEBI:15378"/>
        <dbReference type="ChEBI" id="CHEBI:16526"/>
        <dbReference type="ChEBI" id="CHEBI:57287"/>
        <dbReference type="ChEBI" id="CHEBI:57292"/>
        <dbReference type="ChEBI" id="CHEBI:57305"/>
        <dbReference type="ChEBI" id="CHEBI:356416"/>
        <dbReference type="EC" id="2.3.1.37"/>
    </reaction>
</comment>
<evidence type="ECO:0000256" key="7">
    <source>
        <dbReference type="ARBA" id="ARBA00022679"/>
    </source>
</evidence>
<dbReference type="CDD" id="cd06454">
    <property type="entry name" value="KBL_like"/>
    <property type="match status" value="1"/>
</dbReference>
<dbReference type="PANTHER" id="PTHR13693">
    <property type="entry name" value="CLASS II AMINOTRANSFERASE/8-AMINO-7-OXONONANOATE SYNTHASE"/>
    <property type="match status" value="1"/>
</dbReference>
<dbReference type="InterPro" id="IPR004839">
    <property type="entry name" value="Aminotransferase_I/II_large"/>
</dbReference>
<comment type="caution">
    <text evidence="18">The sequence shown here is derived from an EMBL/GenBank/DDBJ whole genome shotgun (WGS) entry which is preliminary data.</text>
</comment>
<evidence type="ECO:0000256" key="10">
    <source>
        <dbReference type="ARBA" id="ARBA00023315"/>
    </source>
</evidence>
<feature type="domain" description="Aminotransferase class I/classII large" evidence="17">
    <location>
        <begin position="65"/>
        <end position="409"/>
    </location>
</feature>
<dbReference type="Gene3D" id="3.40.640.10">
    <property type="entry name" value="Type I PLP-dependent aspartate aminotransferase-like (Major domain)"/>
    <property type="match status" value="1"/>
</dbReference>
<evidence type="ECO:0000256" key="3">
    <source>
        <dbReference type="ARBA" id="ARBA00008392"/>
    </source>
</evidence>
<dbReference type="SUPFAM" id="SSF53383">
    <property type="entry name" value="PLP-dependent transferases"/>
    <property type="match status" value="1"/>
</dbReference>
<evidence type="ECO:0000256" key="2">
    <source>
        <dbReference type="ARBA" id="ARBA00005029"/>
    </source>
</evidence>
<dbReference type="FunFam" id="3.40.640.10:FF:000006">
    <property type="entry name" value="5-aminolevulinate synthase, mitochondrial"/>
    <property type="match status" value="1"/>
</dbReference>
<dbReference type="InterPro" id="IPR010961">
    <property type="entry name" value="4pyrrol_synth_NH2levulA_synth"/>
</dbReference>
<keyword evidence="10 16" id="KW-0012">Acyltransferase</keyword>
<accession>A0AAE4VMB3</accession>
<evidence type="ECO:0000256" key="16">
    <source>
        <dbReference type="RuleBase" id="RU910713"/>
    </source>
</evidence>
<evidence type="ECO:0000256" key="9">
    <source>
        <dbReference type="ARBA" id="ARBA00023133"/>
    </source>
</evidence>